<keyword evidence="3" id="KW-0472">Membrane</keyword>
<feature type="transmembrane region" description="Helical" evidence="3">
    <location>
        <begin position="587"/>
        <end position="613"/>
    </location>
</feature>
<feature type="compositionally biased region" description="Basic and acidic residues" evidence="2">
    <location>
        <begin position="271"/>
        <end position="283"/>
    </location>
</feature>
<dbReference type="Pfam" id="PF07766">
    <property type="entry name" value="LETM1_RBD"/>
    <property type="match status" value="1"/>
</dbReference>
<dbReference type="EMBL" id="HBHQ01006286">
    <property type="protein sequence ID" value="CAD9812402.1"/>
    <property type="molecule type" value="Transcribed_RNA"/>
</dbReference>
<proteinExistence type="predicted"/>
<evidence type="ECO:0000256" key="3">
    <source>
        <dbReference type="SAM" id="Phobius"/>
    </source>
</evidence>
<keyword evidence="1" id="KW-0175">Coiled coil</keyword>
<feature type="region of interest" description="Disordered" evidence="2">
    <location>
        <begin position="268"/>
        <end position="287"/>
    </location>
</feature>
<gene>
    <name evidence="5" type="ORF">ASEP1449_LOCUS4227</name>
</gene>
<evidence type="ECO:0000256" key="1">
    <source>
        <dbReference type="SAM" id="Coils"/>
    </source>
</evidence>
<feature type="region of interest" description="Disordered" evidence="2">
    <location>
        <begin position="70"/>
        <end position="102"/>
    </location>
</feature>
<dbReference type="InterPro" id="IPR033122">
    <property type="entry name" value="LETM1-like_RBD"/>
</dbReference>
<accession>A0A7S2XK37</accession>
<evidence type="ECO:0000259" key="4">
    <source>
        <dbReference type="Pfam" id="PF07766"/>
    </source>
</evidence>
<keyword evidence="3" id="KW-1133">Transmembrane helix</keyword>
<name>A0A7S2XK37_9STRA</name>
<evidence type="ECO:0000256" key="2">
    <source>
        <dbReference type="SAM" id="MobiDB-lite"/>
    </source>
</evidence>
<dbReference type="GO" id="GO:0043022">
    <property type="term" value="F:ribosome binding"/>
    <property type="evidence" value="ECO:0007669"/>
    <property type="project" value="InterPro"/>
</dbReference>
<evidence type="ECO:0000313" key="5">
    <source>
        <dbReference type="EMBL" id="CAD9812402.1"/>
    </source>
</evidence>
<feature type="coiled-coil region" evidence="1">
    <location>
        <begin position="367"/>
        <end position="394"/>
    </location>
</feature>
<feature type="compositionally biased region" description="Basic and acidic residues" evidence="2">
    <location>
        <begin position="74"/>
        <end position="90"/>
    </location>
</feature>
<organism evidence="5">
    <name type="scientific">Attheya septentrionalis</name>
    <dbReference type="NCBI Taxonomy" id="420275"/>
    <lineage>
        <taxon>Eukaryota</taxon>
        <taxon>Sar</taxon>
        <taxon>Stramenopiles</taxon>
        <taxon>Ochrophyta</taxon>
        <taxon>Bacillariophyta</taxon>
        <taxon>Coscinodiscophyceae</taxon>
        <taxon>Chaetocerotophycidae</taxon>
        <taxon>Chaetocerotales</taxon>
        <taxon>Attheyaceae</taxon>
        <taxon>Attheya</taxon>
    </lineage>
</organism>
<feature type="transmembrane region" description="Helical" evidence="3">
    <location>
        <begin position="12"/>
        <end position="31"/>
    </location>
</feature>
<sequence length="688" mass="76619">MGPHVCVNATSLVLVCFSILAGVASIVVTSFSSTPLSTSSRAVFYRNAVLNKPRSILAPVAMWSPANIFSSSTDSKRDASATSREGKLEGDGGVTPNANPSKIPMVRRLRDRIWVRETLEDLTAAEFACSLDSASKMTNGQRDQSSDKPKQRAVDFENLLSKLDRRVEEICVISKKEDSAKMGISCYVLNDATEEQACYMLQEGQGMGSVVYTHAQREALLLRIIATRQNLIRVMELNNDGEASPYSQTQLMKDGADALDDIRAQLQRNQDGADKESTSKEKTTSMAVGGKNTVEDLFVYIRDDGTVDWEGALEDKAALQKFGTSVWARINGQDPETVDEDTIDNNPTQGHEPKKAITAKIVDTEEIKDKRERLKALKSTLNDMEKEHTALLNSAINAGQLVANIRMATLDPSLRSKIRKSTNGLEKIKEEISLQLLDYELERIYTYLDGELGNTATLGYIPLQDRLNVAEFGLLESQIGAFSVQLNSEEDVDADVLAVVLDSLTDFKRRLGIDYYVTGLTYDREAIQRWSSDLIQQGKSGVAFYVKGCQLFWNDLVFCWSLILRALQGYTLKPREVRTLRRTFKDVITFIPVVIILIIPLTPVGHVLVFGAIQRFYPGFFPSCFTESRQNLLQLYESTEYSEVTINETFNEKAVRITQAALFVIADSVKQTYASVIKTPSTNNDDDE</sequence>
<feature type="domain" description="Letm1 RBD" evidence="4">
    <location>
        <begin position="572"/>
        <end position="640"/>
    </location>
</feature>
<keyword evidence="3" id="KW-0812">Transmembrane</keyword>
<reference evidence="5" key="1">
    <citation type="submission" date="2021-01" db="EMBL/GenBank/DDBJ databases">
        <authorList>
            <person name="Corre E."/>
            <person name="Pelletier E."/>
            <person name="Niang G."/>
            <person name="Scheremetjew M."/>
            <person name="Finn R."/>
            <person name="Kale V."/>
            <person name="Holt S."/>
            <person name="Cochrane G."/>
            <person name="Meng A."/>
            <person name="Brown T."/>
            <person name="Cohen L."/>
        </authorList>
    </citation>
    <scope>NUCLEOTIDE SEQUENCE</scope>
    <source>
        <strain evidence="5">CCMP2084</strain>
    </source>
</reference>
<protein>
    <recommendedName>
        <fullName evidence="4">Letm1 RBD domain-containing protein</fullName>
    </recommendedName>
</protein>
<dbReference type="AlphaFoldDB" id="A0A7S2XK37"/>